<evidence type="ECO:0000256" key="1">
    <source>
        <dbReference type="SAM" id="Coils"/>
    </source>
</evidence>
<reference evidence="4" key="1">
    <citation type="submission" date="2012-12" db="EMBL/GenBank/DDBJ databases">
        <authorList>
            <person name="Hellsten U."/>
            <person name="Grimwood J."/>
            <person name="Chapman J.A."/>
            <person name="Shapiro H."/>
            <person name="Aerts A."/>
            <person name="Otillar R.P."/>
            <person name="Terry A.Y."/>
            <person name="Boore J.L."/>
            <person name="Simakov O."/>
            <person name="Marletaz F."/>
            <person name="Cho S.-J."/>
            <person name="Edsinger-Gonzales E."/>
            <person name="Havlak P."/>
            <person name="Kuo D.-H."/>
            <person name="Larsson T."/>
            <person name="Lv J."/>
            <person name="Arendt D."/>
            <person name="Savage R."/>
            <person name="Osoegawa K."/>
            <person name="de Jong P."/>
            <person name="Lindberg D.R."/>
            <person name="Seaver E.C."/>
            <person name="Weisblat D.A."/>
            <person name="Putnam N.H."/>
            <person name="Grigoriev I.V."/>
            <person name="Rokhsar D.S."/>
        </authorList>
    </citation>
    <scope>NUCLEOTIDE SEQUENCE</scope>
</reference>
<dbReference type="AlphaFoldDB" id="T1FTA8"/>
<reference evidence="3" key="3">
    <citation type="submission" date="2015-06" db="UniProtKB">
        <authorList>
            <consortium name="EnsemblMetazoa"/>
        </authorList>
    </citation>
    <scope>IDENTIFICATION</scope>
</reference>
<sequence>MRHEKNEAFKNLDQWKKKCEEANNKMISMQTDVCQYERDVNDINVKHLHELQVMQSHIQQNQLKLAEQNNIIEKLTDELREMKKIKEENNLVLEQKKLLGLEVNKMKLEHNEMVKVLSEKFQSDLNAQVYII</sequence>
<dbReference type="EMBL" id="KB096502">
    <property type="protein sequence ID" value="ESO04404.1"/>
    <property type="molecule type" value="Genomic_DNA"/>
</dbReference>
<dbReference type="GeneID" id="20212055"/>
<gene>
    <name evidence="3" type="primary">20212055</name>
    <name evidence="2" type="ORF">HELRODRAFT_191765</name>
</gene>
<keyword evidence="1" id="KW-0175">Coiled coil</keyword>
<reference evidence="2 4" key="2">
    <citation type="journal article" date="2013" name="Nature">
        <title>Insights into bilaterian evolution from three spiralian genomes.</title>
        <authorList>
            <person name="Simakov O."/>
            <person name="Marletaz F."/>
            <person name="Cho S.J."/>
            <person name="Edsinger-Gonzales E."/>
            <person name="Havlak P."/>
            <person name="Hellsten U."/>
            <person name="Kuo D.H."/>
            <person name="Larsson T."/>
            <person name="Lv J."/>
            <person name="Arendt D."/>
            <person name="Savage R."/>
            <person name="Osoegawa K."/>
            <person name="de Jong P."/>
            <person name="Grimwood J."/>
            <person name="Chapman J.A."/>
            <person name="Shapiro H."/>
            <person name="Aerts A."/>
            <person name="Otillar R.P."/>
            <person name="Terry A.Y."/>
            <person name="Boore J.L."/>
            <person name="Grigoriev I.V."/>
            <person name="Lindberg D.R."/>
            <person name="Seaver E.C."/>
            <person name="Weisblat D.A."/>
            <person name="Putnam N.H."/>
            <person name="Rokhsar D.S."/>
        </authorList>
    </citation>
    <scope>NUCLEOTIDE SEQUENCE</scope>
</reference>
<feature type="coiled-coil region" evidence="1">
    <location>
        <begin position="5"/>
        <end position="32"/>
    </location>
</feature>
<feature type="coiled-coil region" evidence="1">
    <location>
        <begin position="58"/>
        <end position="95"/>
    </location>
</feature>
<dbReference type="EMBL" id="AMQM01004356">
    <property type="status" value="NOT_ANNOTATED_CDS"/>
    <property type="molecule type" value="Genomic_DNA"/>
</dbReference>
<dbReference type="CTD" id="20212055"/>
<name>T1FTA8_HELRO</name>
<keyword evidence="4" id="KW-1185">Reference proteome</keyword>
<evidence type="ECO:0000313" key="3">
    <source>
        <dbReference type="EnsemblMetazoa" id="HelroP191765"/>
    </source>
</evidence>
<accession>T1FTA8</accession>
<organism evidence="3 4">
    <name type="scientific">Helobdella robusta</name>
    <name type="common">Californian leech</name>
    <dbReference type="NCBI Taxonomy" id="6412"/>
    <lineage>
        <taxon>Eukaryota</taxon>
        <taxon>Metazoa</taxon>
        <taxon>Spiralia</taxon>
        <taxon>Lophotrochozoa</taxon>
        <taxon>Annelida</taxon>
        <taxon>Clitellata</taxon>
        <taxon>Hirudinea</taxon>
        <taxon>Rhynchobdellida</taxon>
        <taxon>Glossiphoniidae</taxon>
        <taxon>Helobdella</taxon>
    </lineage>
</organism>
<protein>
    <submittedName>
        <fullName evidence="2 3">Uncharacterized protein</fullName>
    </submittedName>
</protein>
<dbReference type="HOGENOM" id="CLU_1919314_0_0_1"/>
<dbReference type="RefSeq" id="XP_009017673.1">
    <property type="nucleotide sequence ID" value="XM_009019425.1"/>
</dbReference>
<evidence type="ECO:0000313" key="4">
    <source>
        <dbReference type="Proteomes" id="UP000015101"/>
    </source>
</evidence>
<dbReference type="EnsemblMetazoa" id="HelroT191765">
    <property type="protein sequence ID" value="HelroP191765"/>
    <property type="gene ID" value="HelroG191765"/>
</dbReference>
<evidence type="ECO:0000313" key="2">
    <source>
        <dbReference type="EMBL" id="ESO04404.1"/>
    </source>
</evidence>
<dbReference type="InParanoid" id="T1FTA8"/>
<proteinExistence type="predicted"/>
<dbReference type="KEGG" id="hro:HELRODRAFT_191765"/>
<dbReference type="Proteomes" id="UP000015101">
    <property type="component" value="Unassembled WGS sequence"/>
</dbReference>